<organism evidence="1 2">
    <name type="scientific">Oldenlandia corymbosa var. corymbosa</name>
    <dbReference type="NCBI Taxonomy" id="529605"/>
    <lineage>
        <taxon>Eukaryota</taxon>
        <taxon>Viridiplantae</taxon>
        <taxon>Streptophyta</taxon>
        <taxon>Embryophyta</taxon>
        <taxon>Tracheophyta</taxon>
        <taxon>Spermatophyta</taxon>
        <taxon>Magnoliopsida</taxon>
        <taxon>eudicotyledons</taxon>
        <taxon>Gunneridae</taxon>
        <taxon>Pentapetalae</taxon>
        <taxon>asterids</taxon>
        <taxon>lamiids</taxon>
        <taxon>Gentianales</taxon>
        <taxon>Rubiaceae</taxon>
        <taxon>Rubioideae</taxon>
        <taxon>Spermacoceae</taxon>
        <taxon>Hedyotis-Oldenlandia complex</taxon>
        <taxon>Oldenlandia</taxon>
    </lineage>
</organism>
<gene>
    <name evidence="1" type="ORF">OLC1_LOCUS11968</name>
</gene>
<dbReference type="Proteomes" id="UP001161247">
    <property type="component" value="Chromosome 4"/>
</dbReference>
<feature type="non-terminal residue" evidence="1">
    <location>
        <position position="1"/>
    </location>
</feature>
<protein>
    <submittedName>
        <fullName evidence="1">OLC1v1000955C1</fullName>
    </submittedName>
</protein>
<reference evidence="1" key="1">
    <citation type="submission" date="2023-03" db="EMBL/GenBank/DDBJ databases">
        <authorList>
            <person name="Julca I."/>
        </authorList>
    </citation>
    <scope>NUCLEOTIDE SEQUENCE</scope>
</reference>
<evidence type="ECO:0000313" key="1">
    <source>
        <dbReference type="EMBL" id="CAI9102655.1"/>
    </source>
</evidence>
<evidence type="ECO:0000313" key="2">
    <source>
        <dbReference type="Proteomes" id="UP001161247"/>
    </source>
</evidence>
<proteinExistence type="predicted"/>
<keyword evidence="2" id="KW-1185">Reference proteome</keyword>
<sequence length="51" mass="5576">IPSSSSGNDLHSASLNNDDTCYDISEDVISLSPIHHHPVFRRSTTEKNIPA</sequence>
<accession>A0AAV1D472</accession>
<dbReference type="AlphaFoldDB" id="A0AAV1D472"/>
<name>A0AAV1D472_OLDCO</name>
<feature type="non-terminal residue" evidence="1">
    <location>
        <position position="51"/>
    </location>
</feature>
<dbReference type="EMBL" id="OX459121">
    <property type="protein sequence ID" value="CAI9102655.1"/>
    <property type="molecule type" value="Genomic_DNA"/>
</dbReference>